<accession>A0ABV7F940</accession>
<comment type="caution">
    <text evidence="1">The sequence shown here is derived from an EMBL/GenBank/DDBJ whole genome shotgun (WGS) entry which is preliminary data.</text>
</comment>
<evidence type="ECO:0000313" key="1">
    <source>
        <dbReference type="EMBL" id="MFC3110591.1"/>
    </source>
</evidence>
<gene>
    <name evidence="1" type="ORF">ACFOFO_21965</name>
</gene>
<dbReference type="RefSeq" id="WP_390332859.1">
    <property type="nucleotide sequence ID" value="NZ_JBHRTP010000082.1"/>
</dbReference>
<sequence length="195" mass="21966">MLTATYALVAIAVEHKKTWATSSTLQQYLQSSSKARQAIDPLGLESVVNQLVQIDDSCHQRKVEVYVIPAIRKATREADSLLAELESLSTLGASILRSVVAQSRQVCVQGMVQIRELYCSMELYCQSLLQRLAKEEEELFLIARRVIPNEEWFAICAQFLSLDAENDARKRSAHAVWYPMGPIPVRPFNTLSRPT</sequence>
<evidence type="ECO:0008006" key="3">
    <source>
        <dbReference type="Google" id="ProtNLM"/>
    </source>
</evidence>
<reference evidence="2" key="1">
    <citation type="journal article" date="2019" name="Int. J. Syst. Evol. Microbiol.">
        <title>The Global Catalogue of Microorganisms (GCM) 10K type strain sequencing project: providing services to taxonomists for standard genome sequencing and annotation.</title>
        <authorList>
            <consortium name="The Broad Institute Genomics Platform"/>
            <consortium name="The Broad Institute Genome Sequencing Center for Infectious Disease"/>
            <person name="Wu L."/>
            <person name="Ma J."/>
        </authorList>
    </citation>
    <scope>NUCLEOTIDE SEQUENCE [LARGE SCALE GENOMIC DNA]</scope>
    <source>
        <strain evidence="2">KCTC 42986</strain>
    </source>
</reference>
<name>A0ABV7F940_9BURK</name>
<organism evidence="1 2">
    <name type="scientific">Undibacterium arcticum</name>
    <dbReference type="NCBI Taxonomy" id="1762892"/>
    <lineage>
        <taxon>Bacteria</taxon>
        <taxon>Pseudomonadati</taxon>
        <taxon>Pseudomonadota</taxon>
        <taxon>Betaproteobacteria</taxon>
        <taxon>Burkholderiales</taxon>
        <taxon>Oxalobacteraceae</taxon>
        <taxon>Undibacterium</taxon>
    </lineage>
</organism>
<protein>
    <recommendedName>
        <fullName evidence="3">Hemerythrin-like domain-containing protein</fullName>
    </recommendedName>
</protein>
<dbReference type="EMBL" id="JBHRTP010000082">
    <property type="protein sequence ID" value="MFC3110591.1"/>
    <property type="molecule type" value="Genomic_DNA"/>
</dbReference>
<dbReference type="Proteomes" id="UP001595530">
    <property type="component" value="Unassembled WGS sequence"/>
</dbReference>
<keyword evidence="2" id="KW-1185">Reference proteome</keyword>
<evidence type="ECO:0000313" key="2">
    <source>
        <dbReference type="Proteomes" id="UP001595530"/>
    </source>
</evidence>
<proteinExistence type="predicted"/>
<dbReference type="Gene3D" id="1.20.120.520">
    <property type="entry name" value="nmb1532 protein domain like"/>
    <property type="match status" value="1"/>
</dbReference>